<reference evidence="2 3" key="1">
    <citation type="journal article" date="2020" name="bioRxiv">
        <title>Whole genome comparisons of ergot fungi reveals the divergence and evolution of species within the genus Claviceps are the result of varying mechanisms driving genome evolution and host range expansion.</title>
        <authorList>
            <person name="Wyka S.A."/>
            <person name="Mondo S.J."/>
            <person name="Liu M."/>
            <person name="Dettman J."/>
            <person name="Nalam V."/>
            <person name="Broders K.D."/>
        </authorList>
    </citation>
    <scope>NUCLEOTIDE SEQUENCE [LARGE SCALE GENOMIC DNA]</scope>
    <source>
        <strain evidence="2 3">LM576</strain>
    </source>
</reference>
<sequence>MAQGTIKTSTKAKAPKATHSKKQASKVGKRGTKPSIDKVHRKFTAGLTAKTEALLGERAGHLELIGKGKKGKDKKATLGKGGSKKRLAKERPDVSHRMISYAINVPSWARTRPASFLCPQQRLDVSKGDRIPNPDPSEAVRALLVQ</sequence>
<keyword evidence="3" id="KW-1185">Reference proteome</keyword>
<comment type="caution">
    <text evidence="2">The sequence shown here is derived from an EMBL/GenBank/DDBJ whole genome shotgun (WGS) entry which is preliminary data.</text>
</comment>
<gene>
    <name evidence="2" type="ORF">E4U13_004207</name>
</gene>
<dbReference type="Proteomes" id="UP000732380">
    <property type="component" value="Unassembled WGS sequence"/>
</dbReference>
<proteinExistence type="predicted"/>
<protein>
    <submittedName>
        <fullName evidence="2">Uncharacterized protein</fullName>
    </submittedName>
</protein>
<dbReference type="InterPro" id="IPR019034">
    <property type="entry name" value="UPF0390"/>
</dbReference>
<evidence type="ECO:0000313" key="2">
    <source>
        <dbReference type="EMBL" id="KAG6112608.1"/>
    </source>
</evidence>
<evidence type="ECO:0000313" key="3">
    <source>
        <dbReference type="Proteomes" id="UP000732380"/>
    </source>
</evidence>
<organism evidence="2 3">
    <name type="scientific">Claviceps humidiphila</name>
    <dbReference type="NCBI Taxonomy" id="1294629"/>
    <lineage>
        <taxon>Eukaryota</taxon>
        <taxon>Fungi</taxon>
        <taxon>Dikarya</taxon>
        <taxon>Ascomycota</taxon>
        <taxon>Pezizomycotina</taxon>
        <taxon>Sordariomycetes</taxon>
        <taxon>Hypocreomycetidae</taxon>
        <taxon>Hypocreales</taxon>
        <taxon>Clavicipitaceae</taxon>
        <taxon>Claviceps</taxon>
    </lineage>
</organism>
<dbReference type="AlphaFoldDB" id="A0A9P7PZ57"/>
<feature type="region of interest" description="Disordered" evidence="1">
    <location>
        <begin position="1"/>
        <end position="40"/>
    </location>
</feature>
<name>A0A9P7PZ57_9HYPO</name>
<dbReference type="Pfam" id="PF09495">
    <property type="entry name" value="DUF2462"/>
    <property type="match status" value="1"/>
</dbReference>
<accession>A0A9P7PZ57</accession>
<evidence type="ECO:0000256" key="1">
    <source>
        <dbReference type="SAM" id="MobiDB-lite"/>
    </source>
</evidence>
<feature type="compositionally biased region" description="Basic residues" evidence="1">
    <location>
        <begin position="13"/>
        <end position="32"/>
    </location>
</feature>
<dbReference type="EMBL" id="SRQM01000327">
    <property type="protein sequence ID" value="KAG6112608.1"/>
    <property type="molecule type" value="Genomic_DNA"/>
</dbReference>
<feature type="region of interest" description="Disordered" evidence="1">
    <location>
        <begin position="66"/>
        <end position="92"/>
    </location>
</feature>